<dbReference type="EC" id="3.1.1.-" evidence="2"/>
<gene>
    <name evidence="2" type="ORF">QE417_003921</name>
</gene>
<dbReference type="InterPro" id="IPR018707">
    <property type="entry name" value="LpxR"/>
</dbReference>
<protein>
    <submittedName>
        <fullName evidence="2">Lipid A 3-O-deacylase</fullName>
        <ecNumber evidence="2">3.1.1.-</ecNumber>
    </submittedName>
</protein>
<keyword evidence="2" id="KW-0378">Hydrolase</keyword>
<keyword evidence="1" id="KW-0732">Signal</keyword>
<proteinExistence type="predicted"/>
<feature type="signal peptide" evidence="1">
    <location>
        <begin position="1"/>
        <end position="21"/>
    </location>
</feature>
<organism evidence="2 3">
    <name type="scientific">Mucilaginibacter terrae</name>
    <dbReference type="NCBI Taxonomy" id="1955052"/>
    <lineage>
        <taxon>Bacteria</taxon>
        <taxon>Pseudomonadati</taxon>
        <taxon>Bacteroidota</taxon>
        <taxon>Sphingobacteriia</taxon>
        <taxon>Sphingobacteriales</taxon>
        <taxon>Sphingobacteriaceae</taxon>
        <taxon>Mucilaginibacter</taxon>
    </lineage>
</organism>
<name>A0ABU3GYJ9_9SPHI</name>
<reference evidence="3" key="1">
    <citation type="submission" date="2023-07" db="EMBL/GenBank/DDBJ databases">
        <title>Functional and genomic diversity of the sorghum phyllosphere microbiome.</title>
        <authorList>
            <person name="Shade A."/>
        </authorList>
    </citation>
    <scope>NUCLEOTIDE SEQUENCE [LARGE SCALE GENOMIC DNA]</scope>
    <source>
        <strain evidence="3">SORGH_AS_0422</strain>
    </source>
</reference>
<comment type="caution">
    <text evidence="2">The sequence shown here is derived from an EMBL/GenBank/DDBJ whole genome shotgun (WGS) entry which is preliminary data.</text>
</comment>
<keyword evidence="3" id="KW-1185">Reference proteome</keyword>
<dbReference type="InterPro" id="IPR037107">
    <property type="entry name" value="Put_OMP_sf"/>
</dbReference>
<evidence type="ECO:0000313" key="2">
    <source>
        <dbReference type="EMBL" id="MDT3404849.1"/>
    </source>
</evidence>
<dbReference type="EMBL" id="JAVLVU010000001">
    <property type="protein sequence ID" value="MDT3404849.1"/>
    <property type="molecule type" value="Genomic_DNA"/>
</dbReference>
<dbReference type="RefSeq" id="WP_311952630.1">
    <property type="nucleotide sequence ID" value="NZ_JAVLVU010000001.1"/>
</dbReference>
<sequence>MNFKQFAFSVLLGIAALQSLAQVRTQEFGFQSDNDSFLAQGSDRYYTNGLFVFYRRGMDIKRIDKLVNKVLTIEVGQKIFNPQSGSITVNGQPNPAYIDRPFAGYLYAGGSLNLLYRNESNFKIGVQVGVIGPSAKGEQAQQVIHDTFGFYELSGWEYQIRNTPVINLSLDYNRLLARNEWIDLTASGMLNAGTAFNNIAVGPMVRLGNFNQLFNSYSTQSTATRNAIAPLHKKELFFYYKPMFNYIAYDATVQGALVNKKDDPTGMEVTGKPEPIMISHQIGVGFSGKRVNLGFEVAVHSKDVKTQRYNTHQWGSINVAYRFGK</sequence>
<dbReference type="Gene3D" id="2.40.128.140">
    <property type="entry name" value="Outer membrane protein"/>
    <property type="match status" value="1"/>
</dbReference>
<accession>A0ABU3GYJ9</accession>
<dbReference type="Proteomes" id="UP001258315">
    <property type="component" value="Unassembled WGS sequence"/>
</dbReference>
<evidence type="ECO:0000313" key="3">
    <source>
        <dbReference type="Proteomes" id="UP001258315"/>
    </source>
</evidence>
<feature type="chain" id="PRO_5047061417" evidence="1">
    <location>
        <begin position="22"/>
        <end position="325"/>
    </location>
</feature>
<dbReference type="Pfam" id="PF09982">
    <property type="entry name" value="LpxR"/>
    <property type="match status" value="1"/>
</dbReference>
<evidence type="ECO:0000256" key="1">
    <source>
        <dbReference type="SAM" id="SignalP"/>
    </source>
</evidence>
<dbReference type="GO" id="GO:0016787">
    <property type="term" value="F:hydrolase activity"/>
    <property type="evidence" value="ECO:0007669"/>
    <property type="project" value="UniProtKB-KW"/>
</dbReference>